<dbReference type="Gene3D" id="3.30.420.10">
    <property type="entry name" value="Ribonuclease H-like superfamily/Ribonuclease H"/>
    <property type="match status" value="1"/>
</dbReference>
<evidence type="ECO:0000256" key="2">
    <source>
        <dbReference type="ARBA" id="ARBA00001936"/>
    </source>
</evidence>
<dbReference type="SUPFAM" id="SSF53098">
    <property type="entry name" value="Ribonuclease H-like"/>
    <property type="match status" value="1"/>
</dbReference>
<sequence>MIATNLDIETELIGQGYSLVAGLDEVGRGALAGPVAAGLVAFPPCVEFELLSDITDSKKLSPKARESLVEIIKENATICEVGFTSVNEIDAMGIVKATRLAMVRALDKSILSPDHLLIDALELPESGLPYRSIIRGDQISTSVAGASIIAKVARDSLMKQLSRCEPGYLFEKNKGYGTREH</sequence>
<evidence type="ECO:0000256" key="9">
    <source>
        <dbReference type="ARBA" id="ARBA00022722"/>
    </source>
</evidence>
<dbReference type="EMBL" id="UINC01015365">
    <property type="protein sequence ID" value="SVA64756.1"/>
    <property type="molecule type" value="Genomic_DNA"/>
</dbReference>
<dbReference type="Pfam" id="PF01351">
    <property type="entry name" value="RNase_HII"/>
    <property type="match status" value="1"/>
</dbReference>
<proteinExistence type="inferred from homology"/>
<feature type="domain" description="RNase H type-2" evidence="14">
    <location>
        <begin position="18"/>
        <end position="181"/>
    </location>
</feature>
<comment type="cofactor">
    <cofactor evidence="3">
        <name>Mg(2+)</name>
        <dbReference type="ChEBI" id="CHEBI:18420"/>
    </cofactor>
</comment>
<gene>
    <name evidence="15" type="ORF">METZ01_LOCUS117610</name>
</gene>
<dbReference type="GO" id="GO:0005737">
    <property type="term" value="C:cytoplasm"/>
    <property type="evidence" value="ECO:0007669"/>
    <property type="project" value="UniProtKB-SubCell"/>
</dbReference>
<organism evidence="15">
    <name type="scientific">marine metagenome</name>
    <dbReference type="NCBI Taxonomy" id="408172"/>
    <lineage>
        <taxon>unclassified sequences</taxon>
        <taxon>metagenomes</taxon>
        <taxon>ecological metagenomes</taxon>
    </lineage>
</organism>
<dbReference type="InterPro" id="IPR012337">
    <property type="entry name" value="RNaseH-like_sf"/>
</dbReference>
<dbReference type="PANTHER" id="PTHR10954:SF18">
    <property type="entry name" value="RIBONUCLEASE HII"/>
    <property type="match status" value="1"/>
</dbReference>
<reference evidence="15" key="1">
    <citation type="submission" date="2018-05" db="EMBL/GenBank/DDBJ databases">
        <authorList>
            <person name="Lanie J.A."/>
            <person name="Ng W.-L."/>
            <person name="Kazmierczak K.M."/>
            <person name="Andrzejewski T.M."/>
            <person name="Davidsen T.M."/>
            <person name="Wayne K.J."/>
            <person name="Tettelin H."/>
            <person name="Glass J.I."/>
            <person name="Rusch D."/>
            <person name="Podicherti R."/>
            <person name="Tsui H.-C.T."/>
            <person name="Winkler M.E."/>
        </authorList>
    </citation>
    <scope>NUCLEOTIDE SEQUENCE</scope>
</reference>
<evidence type="ECO:0000256" key="10">
    <source>
        <dbReference type="ARBA" id="ARBA00022723"/>
    </source>
</evidence>
<dbReference type="PROSITE" id="PS51975">
    <property type="entry name" value="RNASE_H_2"/>
    <property type="match status" value="1"/>
</dbReference>
<dbReference type="GO" id="GO:0006298">
    <property type="term" value="P:mismatch repair"/>
    <property type="evidence" value="ECO:0007669"/>
    <property type="project" value="TreeGrafter"/>
</dbReference>
<dbReference type="InterPro" id="IPR024567">
    <property type="entry name" value="RNase_HII/HIII_dom"/>
</dbReference>
<dbReference type="GO" id="GO:0004523">
    <property type="term" value="F:RNA-DNA hybrid ribonuclease activity"/>
    <property type="evidence" value="ECO:0007669"/>
    <property type="project" value="UniProtKB-EC"/>
</dbReference>
<dbReference type="GO" id="GO:0032299">
    <property type="term" value="C:ribonuclease H2 complex"/>
    <property type="evidence" value="ECO:0007669"/>
    <property type="project" value="TreeGrafter"/>
</dbReference>
<evidence type="ECO:0000256" key="11">
    <source>
        <dbReference type="ARBA" id="ARBA00022759"/>
    </source>
</evidence>
<evidence type="ECO:0000256" key="4">
    <source>
        <dbReference type="ARBA" id="ARBA00004496"/>
    </source>
</evidence>
<dbReference type="InterPro" id="IPR022898">
    <property type="entry name" value="RNase_HII"/>
</dbReference>
<evidence type="ECO:0000256" key="12">
    <source>
        <dbReference type="ARBA" id="ARBA00022801"/>
    </source>
</evidence>
<evidence type="ECO:0000256" key="1">
    <source>
        <dbReference type="ARBA" id="ARBA00000077"/>
    </source>
</evidence>
<name>A0A381XJ31_9ZZZZ</name>
<evidence type="ECO:0000256" key="7">
    <source>
        <dbReference type="ARBA" id="ARBA00019179"/>
    </source>
</evidence>
<dbReference type="EC" id="3.1.26.4" evidence="6"/>
<comment type="subcellular location">
    <subcellularLocation>
        <location evidence="4">Cytoplasm</location>
    </subcellularLocation>
</comment>
<evidence type="ECO:0000256" key="6">
    <source>
        <dbReference type="ARBA" id="ARBA00012180"/>
    </source>
</evidence>
<dbReference type="GO" id="GO:0046872">
    <property type="term" value="F:metal ion binding"/>
    <property type="evidence" value="ECO:0007669"/>
    <property type="project" value="UniProtKB-KW"/>
</dbReference>
<dbReference type="AlphaFoldDB" id="A0A381XJ31"/>
<dbReference type="GO" id="GO:0003723">
    <property type="term" value="F:RNA binding"/>
    <property type="evidence" value="ECO:0007669"/>
    <property type="project" value="InterPro"/>
</dbReference>
<comment type="catalytic activity">
    <reaction evidence="1">
        <text>Endonucleolytic cleavage to 5'-phosphomonoester.</text>
        <dbReference type="EC" id="3.1.26.4"/>
    </reaction>
</comment>
<evidence type="ECO:0000256" key="13">
    <source>
        <dbReference type="ARBA" id="ARBA00023211"/>
    </source>
</evidence>
<evidence type="ECO:0000256" key="8">
    <source>
        <dbReference type="ARBA" id="ARBA00022490"/>
    </source>
</evidence>
<comment type="cofactor">
    <cofactor evidence="2">
        <name>Mn(2+)</name>
        <dbReference type="ChEBI" id="CHEBI:29035"/>
    </cofactor>
</comment>
<dbReference type="PANTHER" id="PTHR10954">
    <property type="entry name" value="RIBONUCLEASE H2 SUBUNIT A"/>
    <property type="match status" value="1"/>
</dbReference>
<dbReference type="NCBIfam" id="NF000595">
    <property type="entry name" value="PRK00015.1-3"/>
    <property type="match status" value="1"/>
</dbReference>
<comment type="similarity">
    <text evidence="5">Belongs to the RNase HII family.</text>
</comment>
<dbReference type="InterPro" id="IPR036397">
    <property type="entry name" value="RNaseH_sf"/>
</dbReference>
<evidence type="ECO:0000256" key="3">
    <source>
        <dbReference type="ARBA" id="ARBA00001946"/>
    </source>
</evidence>
<accession>A0A381XJ31</accession>
<keyword evidence="12" id="KW-0378">Hydrolase</keyword>
<evidence type="ECO:0000313" key="15">
    <source>
        <dbReference type="EMBL" id="SVA64756.1"/>
    </source>
</evidence>
<evidence type="ECO:0000259" key="14">
    <source>
        <dbReference type="PROSITE" id="PS51975"/>
    </source>
</evidence>
<keyword evidence="10" id="KW-0479">Metal-binding</keyword>
<protein>
    <recommendedName>
        <fullName evidence="7">Ribonuclease HII</fullName>
        <ecNumber evidence="6">3.1.26.4</ecNumber>
    </recommendedName>
</protein>
<keyword evidence="11" id="KW-0255">Endonuclease</keyword>
<keyword evidence="13" id="KW-0464">Manganese</keyword>
<keyword evidence="8" id="KW-0963">Cytoplasm</keyword>
<dbReference type="CDD" id="cd07182">
    <property type="entry name" value="RNase_HII_bacteria_HII_like"/>
    <property type="match status" value="1"/>
</dbReference>
<dbReference type="GO" id="GO:0043137">
    <property type="term" value="P:DNA replication, removal of RNA primer"/>
    <property type="evidence" value="ECO:0007669"/>
    <property type="project" value="TreeGrafter"/>
</dbReference>
<evidence type="ECO:0000256" key="5">
    <source>
        <dbReference type="ARBA" id="ARBA00007383"/>
    </source>
</evidence>
<keyword evidence="9" id="KW-0540">Nuclease</keyword>
<feature type="non-terminal residue" evidence="15">
    <location>
        <position position="181"/>
    </location>
</feature>
<dbReference type="InterPro" id="IPR001352">
    <property type="entry name" value="RNase_HII/HIII"/>
</dbReference>